<dbReference type="EMBL" id="MJFZ01000389">
    <property type="protein sequence ID" value="RAW30104.1"/>
    <property type="molecule type" value="Genomic_DNA"/>
</dbReference>
<evidence type="ECO:0000313" key="2">
    <source>
        <dbReference type="Proteomes" id="UP000251314"/>
    </source>
</evidence>
<organism evidence="1 2">
    <name type="scientific">Phytophthora cactorum</name>
    <dbReference type="NCBI Taxonomy" id="29920"/>
    <lineage>
        <taxon>Eukaryota</taxon>
        <taxon>Sar</taxon>
        <taxon>Stramenopiles</taxon>
        <taxon>Oomycota</taxon>
        <taxon>Peronosporomycetes</taxon>
        <taxon>Peronosporales</taxon>
        <taxon>Peronosporaceae</taxon>
        <taxon>Phytophthora</taxon>
    </lineage>
</organism>
<reference evidence="1 2" key="1">
    <citation type="submission" date="2018-01" db="EMBL/GenBank/DDBJ databases">
        <title>Draft genome of the strawberry crown rot pathogen Phytophthora cactorum.</title>
        <authorList>
            <person name="Armitage A.D."/>
            <person name="Lysoe E."/>
            <person name="Nellist C.F."/>
            <person name="Harrison R.J."/>
            <person name="Brurberg M.B."/>
        </authorList>
    </citation>
    <scope>NUCLEOTIDE SEQUENCE [LARGE SCALE GENOMIC DNA]</scope>
    <source>
        <strain evidence="1 2">10300</strain>
    </source>
</reference>
<protein>
    <submittedName>
        <fullName evidence="1">Uncharacterized protein</fullName>
    </submittedName>
</protein>
<comment type="caution">
    <text evidence="1">The sequence shown here is derived from an EMBL/GenBank/DDBJ whole genome shotgun (WGS) entry which is preliminary data.</text>
</comment>
<feature type="non-terminal residue" evidence="1">
    <location>
        <position position="1"/>
    </location>
</feature>
<sequence>VSYYGKNVVGVHRSRVRDAADSEEALVGEEALIQDAGLVQRTQCAKNASGSFRVGATGLQKCKHGVLSAASGVEDLVFIVFRSIIKFEAPIEEQLHERNHVASLGLLLAIGRVPDAWHPCVPLVPCGRKVCGLLLSALELGFLY</sequence>
<dbReference type="Proteomes" id="UP000251314">
    <property type="component" value="Unassembled WGS sequence"/>
</dbReference>
<keyword evidence="2" id="KW-1185">Reference proteome</keyword>
<gene>
    <name evidence="1" type="ORF">PC110_g13548</name>
</gene>
<dbReference type="VEuPathDB" id="FungiDB:PC110_g13548"/>
<accession>A0A329RZS9</accession>
<name>A0A329RZS9_9STRA</name>
<proteinExistence type="predicted"/>
<dbReference type="AlphaFoldDB" id="A0A329RZS9"/>
<evidence type="ECO:0000313" key="1">
    <source>
        <dbReference type="EMBL" id="RAW30104.1"/>
    </source>
</evidence>